<dbReference type="HOGENOM" id="CLU_000445_107_27_5"/>
<organism evidence="7 8">
    <name type="scientific">Micavibrio aeruginosavorus EPB</name>
    <dbReference type="NCBI Taxonomy" id="349215"/>
    <lineage>
        <taxon>Bacteria</taxon>
        <taxon>Pseudomonadati</taxon>
        <taxon>Bdellovibrionota</taxon>
        <taxon>Bdellovibrionia</taxon>
        <taxon>Bdellovibrionales</taxon>
        <taxon>Pseudobdellovibrionaceae</taxon>
        <taxon>Micavibrio</taxon>
    </lineage>
</organism>
<feature type="domain" description="Methyl-accepting transducer" evidence="5">
    <location>
        <begin position="304"/>
        <end position="547"/>
    </location>
</feature>
<reference evidence="7 8" key="1">
    <citation type="journal article" date="2013" name="ISME J.">
        <title>By their genes ye shall know them: genomic signatures of predatory bacteria.</title>
        <authorList>
            <person name="Pasternak Z."/>
            <person name="Pietrokovski S."/>
            <person name="Rotem O."/>
            <person name="Gophna U."/>
            <person name="Lurie-Weinberger M.N."/>
            <person name="Jurkevitch E."/>
        </authorList>
    </citation>
    <scope>NUCLEOTIDE SEQUENCE [LARGE SCALE GENOMIC DNA]</scope>
    <source>
        <strain evidence="7">EPB</strain>
    </source>
</reference>
<dbReference type="Gene3D" id="1.10.287.950">
    <property type="entry name" value="Methyl-accepting chemotaxis protein"/>
    <property type="match status" value="1"/>
</dbReference>
<dbReference type="GO" id="GO:0006935">
    <property type="term" value="P:chemotaxis"/>
    <property type="evidence" value="ECO:0007669"/>
    <property type="project" value="InterPro"/>
</dbReference>
<dbReference type="SUPFAM" id="SSF58104">
    <property type="entry name" value="Methyl-accepting chemotaxis protein (MCP) signaling domain"/>
    <property type="match status" value="1"/>
</dbReference>
<evidence type="ECO:0000256" key="3">
    <source>
        <dbReference type="PROSITE-ProRule" id="PRU00284"/>
    </source>
</evidence>
<evidence type="ECO:0000259" key="5">
    <source>
        <dbReference type="PROSITE" id="PS50111"/>
    </source>
</evidence>
<dbReference type="PANTHER" id="PTHR32089:SF112">
    <property type="entry name" value="LYSOZYME-LIKE PROTEIN-RELATED"/>
    <property type="match status" value="1"/>
</dbReference>
<dbReference type="Gene3D" id="6.10.340.10">
    <property type="match status" value="1"/>
</dbReference>
<feature type="domain" description="HAMP" evidence="6">
    <location>
        <begin position="218"/>
        <end position="271"/>
    </location>
</feature>
<dbReference type="EMBL" id="CP003538">
    <property type="protein sequence ID" value="AGH98758.1"/>
    <property type="molecule type" value="Genomic_DNA"/>
</dbReference>
<gene>
    <name evidence="7" type="ORF">A11S_1957</name>
</gene>
<dbReference type="AlphaFoldDB" id="M4VHS5"/>
<dbReference type="GO" id="GO:0004888">
    <property type="term" value="F:transmembrane signaling receptor activity"/>
    <property type="evidence" value="ECO:0007669"/>
    <property type="project" value="InterPro"/>
</dbReference>
<dbReference type="CDD" id="cd06225">
    <property type="entry name" value="HAMP"/>
    <property type="match status" value="1"/>
</dbReference>
<keyword evidence="4" id="KW-0812">Transmembrane</keyword>
<accession>M4VHS5</accession>
<dbReference type="OrthoDB" id="7345856at2"/>
<evidence type="ECO:0000256" key="4">
    <source>
        <dbReference type="SAM" id="Phobius"/>
    </source>
</evidence>
<dbReference type="InterPro" id="IPR003660">
    <property type="entry name" value="HAMP_dom"/>
</dbReference>
<name>M4VHS5_9BACT</name>
<evidence type="ECO:0000256" key="1">
    <source>
        <dbReference type="ARBA" id="ARBA00023224"/>
    </source>
</evidence>
<dbReference type="PATRIC" id="fig|349215.9.peg.1901"/>
<evidence type="ECO:0000313" key="7">
    <source>
        <dbReference type="EMBL" id="AGH98758.1"/>
    </source>
</evidence>
<evidence type="ECO:0000313" key="8">
    <source>
        <dbReference type="Proteomes" id="UP000011932"/>
    </source>
</evidence>
<keyword evidence="4" id="KW-0472">Membrane</keyword>
<comment type="similarity">
    <text evidence="2">Belongs to the methyl-accepting chemotaxis (MCP) protein family.</text>
</comment>
<dbReference type="PANTHER" id="PTHR32089">
    <property type="entry name" value="METHYL-ACCEPTING CHEMOTAXIS PROTEIN MCPB"/>
    <property type="match status" value="1"/>
</dbReference>
<dbReference type="Proteomes" id="UP000011932">
    <property type="component" value="Chromosome"/>
</dbReference>
<dbReference type="SMART" id="SM00283">
    <property type="entry name" value="MA"/>
    <property type="match status" value="1"/>
</dbReference>
<protein>
    <submittedName>
        <fullName evidence="7">Methyl-accepting chemotaxis sensory transducer</fullName>
    </submittedName>
</protein>
<dbReference type="PRINTS" id="PR00260">
    <property type="entry name" value="CHEMTRNSDUCR"/>
</dbReference>
<dbReference type="GO" id="GO:0016020">
    <property type="term" value="C:membrane"/>
    <property type="evidence" value="ECO:0007669"/>
    <property type="project" value="InterPro"/>
</dbReference>
<dbReference type="InterPro" id="IPR004089">
    <property type="entry name" value="MCPsignal_dom"/>
</dbReference>
<proteinExistence type="inferred from homology"/>
<dbReference type="PROSITE" id="PS50885">
    <property type="entry name" value="HAMP"/>
    <property type="match status" value="1"/>
</dbReference>
<dbReference type="InterPro" id="IPR004090">
    <property type="entry name" value="Chemotax_Me-accpt_rcpt"/>
</dbReference>
<dbReference type="Pfam" id="PF00015">
    <property type="entry name" value="MCPsignal"/>
    <property type="match status" value="1"/>
</dbReference>
<sequence length="567" mass="61044">MKFFNDRKIMTKVLSLVTVMVALVGILAFVSYRSVDQMQDAIAVSILRSDLLKTSNDMLDAQATLMYAEVSIAVKDTAQSVKDAEERTEFYKKVFTEGLPFMKSVADAEEAPMLEDIKAKYDVFMAQMEITLREANAIYVTKTKEDDSALKESAAKNEKNGREMMELLWALNADMNEDVKELGDNTAAMAVRSEHTVVVLSISIVVLGFLFGFVLSSKGIAKPLNASVDVLKKLADNDLDVDVQGADRKDEIGDVARAAQFFKVALIKQREMVEAEKREQVLKEKRQQRVQELIQSFDANATHTVSTVAAASTQLSQTAEGMSKIADETNRQSVEVASASEQASHNVQSVASAAEEMAATVQEISRQIAISNNMVQDAMSKAEAADASSRELVDMSGAVGAIATLIEDIAGQINLLALNATIESARSGEAGKGFAVVANEVKNLATQTAKATEQIRQQLDGVQKTAVNVADVLLSVREAIGKVDETSATIAAAVEEQAAATQEIVSNMNTATQGVEQINGGIFSIKGGTDSTTAATREVLDAARMLSVQAEKMDGEVKSFLRDIQAA</sequence>
<dbReference type="GO" id="GO:0007165">
    <property type="term" value="P:signal transduction"/>
    <property type="evidence" value="ECO:0007669"/>
    <property type="project" value="UniProtKB-KW"/>
</dbReference>
<evidence type="ECO:0000259" key="6">
    <source>
        <dbReference type="PROSITE" id="PS50885"/>
    </source>
</evidence>
<evidence type="ECO:0000256" key="2">
    <source>
        <dbReference type="ARBA" id="ARBA00029447"/>
    </source>
</evidence>
<dbReference type="PROSITE" id="PS50111">
    <property type="entry name" value="CHEMOTAXIS_TRANSDUC_2"/>
    <property type="match status" value="1"/>
</dbReference>
<dbReference type="STRING" id="349215.A11S_1957"/>
<keyword evidence="4" id="KW-1133">Transmembrane helix</keyword>
<feature type="transmembrane region" description="Helical" evidence="4">
    <location>
        <begin position="197"/>
        <end position="215"/>
    </location>
</feature>
<dbReference type="KEGG" id="man:A11S_1957"/>
<keyword evidence="1 3" id="KW-0807">Transducer</keyword>